<dbReference type="EMBL" id="JXJN01008620">
    <property type="status" value="NOT_ANNOTATED_CDS"/>
    <property type="molecule type" value="Genomic_DNA"/>
</dbReference>
<evidence type="ECO:0000313" key="1">
    <source>
        <dbReference type="EnsemblMetazoa" id="GPPI019268-PA"/>
    </source>
</evidence>
<organism evidence="1 2">
    <name type="scientific">Glossina palpalis gambiensis</name>
    <dbReference type="NCBI Taxonomy" id="67801"/>
    <lineage>
        <taxon>Eukaryota</taxon>
        <taxon>Metazoa</taxon>
        <taxon>Ecdysozoa</taxon>
        <taxon>Arthropoda</taxon>
        <taxon>Hexapoda</taxon>
        <taxon>Insecta</taxon>
        <taxon>Pterygota</taxon>
        <taxon>Neoptera</taxon>
        <taxon>Endopterygota</taxon>
        <taxon>Diptera</taxon>
        <taxon>Brachycera</taxon>
        <taxon>Muscomorpha</taxon>
        <taxon>Hippoboscoidea</taxon>
        <taxon>Glossinidae</taxon>
        <taxon>Glossina</taxon>
    </lineage>
</organism>
<proteinExistence type="predicted"/>
<dbReference type="AlphaFoldDB" id="A0A1B0C498"/>
<name>A0A1B0C498_9MUSC</name>
<dbReference type="Proteomes" id="UP000092460">
    <property type="component" value="Unassembled WGS sequence"/>
</dbReference>
<dbReference type="VEuPathDB" id="VectorBase:GPPI048685"/>
<dbReference type="EnsemblMetazoa" id="GPPI048685-RA">
    <property type="protein sequence ID" value="GPPI048685-PA"/>
    <property type="gene ID" value="GPPI048685"/>
</dbReference>
<evidence type="ECO:0000313" key="2">
    <source>
        <dbReference type="Proteomes" id="UP000092460"/>
    </source>
</evidence>
<sequence length="169" mass="18923">MQTTPINRTGSVPANVEEQAKKLVGHVSMAYDETIARSIDCPKWKPVRWSNADIAAKKKKCLGARRKLQWNCTKPKYDMKRSTKYGGVAYTCQASKQVDKLMRTAALRVRFLTLSLEAACVISGMLPPDILANQLTKVNDFEESICVIVMVRHKLNIVRIGTNVNNADK</sequence>
<dbReference type="EMBL" id="JXJN01025300">
    <property type="status" value="NOT_ANNOTATED_CDS"/>
    <property type="molecule type" value="Genomic_DNA"/>
</dbReference>
<accession>A0A1B0C498</accession>
<reference evidence="2" key="1">
    <citation type="submission" date="2015-01" db="EMBL/GenBank/DDBJ databases">
        <authorList>
            <person name="Aksoy S."/>
            <person name="Warren W."/>
            <person name="Wilson R.K."/>
        </authorList>
    </citation>
    <scope>NUCLEOTIDE SEQUENCE [LARGE SCALE GENOMIC DNA]</scope>
    <source>
        <strain evidence="2">IAEA</strain>
    </source>
</reference>
<protein>
    <submittedName>
        <fullName evidence="1">Uncharacterized protein</fullName>
    </submittedName>
</protein>
<dbReference type="VEuPathDB" id="VectorBase:GPPI019268"/>
<keyword evidence="2" id="KW-1185">Reference proteome</keyword>
<reference evidence="1" key="2">
    <citation type="submission" date="2020-05" db="UniProtKB">
        <authorList>
            <consortium name="EnsemblMetazoa"/>
        </authorList>
    </citation>
    <scope>IDENTIFICATION</scope>
    <source>
        <strain evidence="1">IAEA</strain>
    </source>
</reference>
<dbReference type="EnsemblMetazoa" id="GPPI019268-RA">
    <property type="protein sequence ID" value="GPPI019268-PA"/>
    <property type="gene ID" value="GPPI019268"/>
</dbReference>